<feature type="compositionally biased region" description="Basic and acidic residues" evidence="1">
    <location>
        <begin position="641"/>
        <end position="695"/>
    </location>
</feature>
<dbReference type="InterPro" id="IPR001005">
    <property type="entry name" value="SANT/Myb"/>
</dbReference>
<dbReference type="GO" id="GO:0006361">
    <property type="term" value="P:transcription initiation at RNA polymerase I promoter"/>
    <property type="evidence" value="ECO:0007669"/>
    <property type="project" value="TreeGrafter"/>
</dbReference>
<feature type="region of interest" description="Disordered" evidence="1">
    <location>
        <begin position="1"/>
        <end position="65"/>
    </location>
</feature>
<evidence type="ECO:0000256" key="1">
    <source>
        <dbReference type="SAM" id="MobiDB-lite"/>
    </source>
</evidence>
<dbReference type="GO" id="GO:0000182">
    <property type="term" value="F:rDNA binding"/>
    <property type="evidence" value="ECO:0007669"/>
    <property type="project" value="TreeGrafter"/>
</dbReference>
<dbReference type="PANTHER" id="PTHR28079:SF1">
    <property type="entry name" value="RNA POLYMERASE I-SPECIFIC TRANSCRIPTION INITIATION FACTOR RRN5"/>
    <property type="match status" value="1"/>
</dbReference>
<dbReference type="GO" id="GO:0001181">
    <property type="term" value="F:RNA polymerase I general transcription initiation factor activity"/>
    <property type="evidence" value="ECO:0007669"/>
    <property type="project" value="TreeGrafter"/>
</dbReference>
<dbReference type="SUPFAM" id="SSF46689">
    <property type="entry name" value="Homeodomain-like"/>
    <property type="match status" value="1"/>
</dbReference>
<protein>
    <recommendedName>
        <fullName evidence="4">SANT domain-containing protein</fullName>
    </recommendedName>
</protein>
<evidence type="ECO:0000313" key="3">
    <source>
        <dbReference type="Proteomes" id="UP000799750"/>
    </source>
</evidence>
<sequence>MASDESGNDDPDQTNSLISAASSQHSYQDADEADDEGSPPPPQALTAARPDLASRRQQRHQKVSPWVAYRARRSRALKGVYNDDYRIWFNEEVKQAANPCSPEQDVDLPGSQIGVSWWSGEEKDAFFRALSRYGQDNIRAISTAIKSKSEMEVCDYFLLLRDNSIQRQLNAPSLKHAVALRDIPAAIELGEECRKVLDLAGEAVAWYQENFEAKEERKKYGDYWLLDSDLASKIESAVSEQPEGETDDFIKNEGRQPNPDYAEEESKARRESSGSSLLSTIPAARLLKPKNWLALQRNVFMNSRRKRQTDNWRDLAGVDESPSMYYTAFHDFHRMAVSITRRLVQATMFESSSRLRAQDHRNTRPTPKVRRKDVETAIDLLGMPPHSREYWVNVPRRCGIYVFNKSTRFRRPRMKYDDVEKELATPWAITKPIGQLLEITSRGVPSGARTAYKEEIVDEAHENLQNDETHAHEDLQDTQESEEDQSDQGDYETDISSSESHDSVPDDIDVLPIRARRRRRKHQRVEQSQIDEAERVDQQATELEEQRIRGMLSLHNAPDIKSGEEEEAEVPIALVQRTDFSELVNWRSWTEYHAEWEGASDLMEDDPIEYEKRPSKRPRYGSSNDIVSEDSDDFAGVSYPRPEHKVEEDVDLDGRPDVEMHSHESNLEPSDKEQQGNLFKKSDDDTRATPLRDRATLAPRPPRPPRRVPLPKGMDDGTEEVPMDVDSATNAMEEDDSDDNSSSDSNEDMSSEN</sequence>
<dbReference type="GO" id="GO:0000500">
    <property type="term" value="C:RNA polymerase I upstream activating factor complex"/>
    <property type="evidence" value="ECO:0007669"/>
    <property type="project" value="InterPro"/>
</dbReference>
<proteinExistence type="predicted"/>
<accession>A0A6A6RCV5</accession>
<reference evidence="2" key="1">
    <citation type="journal article" date="2020" name="Stud. Mycol.">
        <title>101 Dothideomycetes genomes: a test case for predicting lifestyles and emergence of pathogens.</title>
        <authorList>
            <person name="Haridas S."/>
            <person name="Albert R."/>
            <person name="Binder M."/>
            <person name="Bloem J."/>
            <person name="Labutti K."/>
            <person name="Salamov A."/>
            <person name="Andreopoulos B."/>
            <person name="Baker S."/>
            <person name="Barry K."/>
            <person name="Bills G."/>
            <person name="Bluhm B."/>
            <person name="Cannon C."/>
            <person name="Castanera R."/>
            <person name="Culley D."/>
            <person name="Daum C."/>
            <person name="Ezra D."/>
            <person name="Gonzalez J."/>
            <person name="Henrissat B."/>
            <person name="Kuo A."/>
            <person name="Liang C."/>
            <person name="Lipzen A."/>
            <person name="Lutzoni F."/>
            <person name="Magnuson J."/>
            <person name="Mondo S."/>
            <person name="Nolan M."/>
            <person name="Ohm R."/>
            <person name="Pangilinan J."/>
            <person name="Park H.-J."/>
            <person name="Ramirez L."/>
            <person name="Alfaro M."/>
            <person name="Sun H."/>
            <person name="Tritt A."/>
            <person name="Yoshinaga Y."/>
            <person name="Zwiers L.-H."/>
            <person name="Turgeon B."/>
            <person name="Goodwin S."/>
            <person name="Spatafora J."/>
            <person name="Crous P."/>
            <person name="Grigoriev I."/>
        </authorList>
    </citation>
    <scope>NUCLEOTIDE SEQUENCE</scope>
    <source>
        <strain evidence="2">CBS 269.34</strain>
    </source>
</reference>
<keyword evidence="3" id="KW-1185">Reference proteome</keyword>
<feature type="compositionally biased region" description="Acidic residues" evidence="1">
    <location>
        <begin position="476"/>
        <end position="493"/>
    </location>
</feature>
<dbReference type="OrthoDB" id="2240312at2759"/>
<evidence type="ECO:0008006" key="4">
    <source>
        <dbReference type="Google" id="ProtNLM"/>
    </source>
</evidence>
<dbReference type="Proteomes" id="UP000799750">
    <property type="component" value="Unassembled WGS sequence"/>
</dbReference>
<dbReference type="GO" id="GO:0042790">
    <property type="term" value="P:nucleolar large rRNA transcription by RNA polymerase I"/>
    <property type="evidence" value="ECO:0007669"/>
    <property type="project" value="InterPro"/>
</dbReference>
<evidence type="ECO:0000313" key="2">
    <source>
        <dbReference type="EMBL" id="KAF2502509.1"/>
    </source>
</evidence>
<dbReference type="EMBL" id="MU004181">
    <property type="protein sequence ID" value="KAF2502509.1"/>
    <property type="molecule type" value="Genomic_DNA"/>
</dbReference>
<feature type="region of interest" description="Disordered" evidence="1">
    <location>
        <begin position="470"/>
        <end position="538"/>
    </location>
</feature>
<feature type="compositionally biased region" description="Basic residues" evidence="1">
    <location>
        <begin position="514"/>
        <end position="523"/>
    </location>
</feature>
<name>A0A6A6RCV5_9PEZI</name>
<dbReference type="InterPro" id="IPR009057">
    <property type="entry name" value="Homeodomain-like_sf"/>
</dbReference>
<feature type="compositionally biased region" description="Acidic residues" evidence="1">
    <location>
        <begin position="732"/>
        <end position="753"/>
    </location>
</feature>
<dbReference type="InterPro" id="IPR039601">
    <property type="entry name" value="Rrn5"/>
</dbReference>
<gene>
    <name evidence="2" type="ORF">BU16DRAFT_11024</name>
</gene>
<organism evidence="2 3">
    <name type="scientific">Lophium mytilinum</name>
    <dbReference type="NCBI Taxonomy" id="390894"/>
    <lineage>
        <taxon>Eukaryota</taxon>
        <taxon>Fungi</taxon>
        <taxon>Dikarya</taxon>
        <taxon>Ascomycota</taxon>
        <taxon>Pezizomycotina</taxon>
        <taxon>Dothideomycetes</taxon>
        <taxon>Pleosporomycetidae</taxon>
        <taxon>Mytilinidiales</taxon>
        <taxon>Mytilinidiaceae</taxon>
        <taxon>Lophium</taxon>
    </lineage>
</organism>
<dbReference type="PANTHER" id="PTHR28079">
    <property type="entry name" value="RNA POLYMERASE I-SPECIFIC TRANSCRIPTION INITIATION FACTOR RRN5"/>
    <property type="match status" value="1"/>
</dbReference>
<feature type="region of interest" description="Disordered" evidence="1">
    <location>
        <begin position="596"/>
        <end position="753"/>
    </location>
</feature>
<dbReference type="AlphaFoldDB" id="A0A6A6RCV5"/>
<dbReference type="CDD" id="cd00167">
    <property type="entry name" value="SANT"/>
    <property type="match status" value="1"/>
</dbReference>
<feature type="compositionally biased region" description="Polar residues" evidence="1">
    <location>
        <begin position="13"/>
        <end position="27"/>
    </location>
</feature>
<dbReference type="Gene3D" id="1.10.10.60">
    <property type="entry name" value="Homeodomain-like"/>
    <property type="match status" value="1"/>
</dbReference>
<feature type="compositionally biased region" description="Acidic residues" evidence="1">
    <location>
        <begin position="1"/>
        <end position="12"/>
    </location>
</feature>
<feature type="region of interest" description="Disordered" evidence="1">
    <location>
        <begin position="236"/>
        <end position="276"/>
    </location>
</feature>